<evidence type="ECO:0000256" key="1">
    <source>
        <dbReference type="ARBA" id="ARBA00009179"/>
    </source>
</evidence>
<evidence type="ECO:0000256" key="5">
    <source>
        <dbReference type="RuleBase" id="RU004404"/>
    </source>
</evidence>
<dbReference type="PROSITE" id="PS50106">
    <property type="entry name" value="PDZ"/>
    <property type="match status" value="1"/>
</dbReference>
<dbReference type="Gene3D" id="2.30.42.10">
    <property type="match status" value="1"/>
</dbReference>
<dbReference type="SMART" id="SM00228">
    <property type="entry name" value="PDZ"/>
    <property type="match status" value="1"/>
</dbReference>
<dbReference type="AlphaFoldDB" id="A0A9J9QD49"/>
<dbReference type="FunFam" id="2.30.42.10:FF:000063">
    <property type="entry name" value="Peptidase, S41 family"/>
    <property type="match status" value="1"/>
</dbReference>
<dbReference type="Proteomes" id="UP000000450">
    <property type="component" value="Chromosome"/>
</dbReference>
<organism evidence="8 9">
    <name type="scientific">Acidovorax ebreus (strain TPSY)</name>
    <name type="common">Diaphorobacter sp. (strain TPSY)</name>
    <dbReference type="NCBI Taxonomy" id="535289"/>
    <lineage>
        <taxon>Bacteria</taxon>
        <taxon>Pseudomonadati</taxon>
        <taxon>Pseudomonadota</taxon>
        <taxon>Betaproteobacteria</taxon>
        <taxon>Burkholderiales</taxon>
        <taxon>Comamonadaceae</taxon>
        <taxon>Diaphorobacter</taxon>
    </lineage>
</organism>
<feature type="domain" description="PDZ" evidence="7">
    <location>
        <begin position="88"/>
        <end position="156"/>
    </location>
</feature>
<dbReference type="EC" id="3.4.21.102" evidence="8"/>
<dbReference type="PANTHER" id="PTHR32060">
    <property type="entry name" value="TAIL-SPECIFIC PROTEASE"/>
    <property type="match status" value="1"/>
</dbReference>
<keyword evidence="3 5" id="KW-0378">Hydrolase</keyword>
<protein>
    <submittedName>
        <fullName evidence="8">Carboxyl-terminal protease</fullName>
        <ecNumber evidence="8">3.4.21.102</ecNumber>
    </submittedName>
</protein>
<dbReference type="PANTHER" id="PTHR32060:SF30">
    <property type="entry name" value="CARBOXY-TERMINAL PROCESSING PROTEASE CTPA"/>
    <property type="match status" value="1"/>
</dbReference>
<evidence type="ECO:0000256" key="2">
    <source>
        <dbReference type="ARBA" id="ARBA00022670"/>
    </source>
</evidence>
<dbReference type="SUPFAM" id="SSF50156">
    <property type="entry name" value="PDZ domain-like"/>
    <property type="match status" value="1"/>
</dbReference>
<dbReference type="InterPro" id="IPR036034">
    <property type="entry name" value="PDZ_sf"/>
</dbReference>
<dbReference type="Pfam" id="PF03572">
    <property type="entry name" value="Peptidase_S41"/>
    <property type="match status" value="1"/>
</dbReference>
<dbReference type="KEGG" id="dia:Dtpsy_2829"/>
<dbReference type="Pfam" id="PF22694">
    <property type="entry name" value="CtpB_N-like"/>
    <property type="match status" value="1"/>
</dbReference>
<dbReference type="GO" id="GO:0030288">
    <property type="term" value="C:outer membrane-bounded periplasmic space"/>
    <property type="evidence" value="ECO:0007669"/>
    <property type="project" value="TreeGrafter"/>
</dbReference>
<dbReference type="RefSeq" id="WP_015914140.1">
    <property type="nucleotide sequence ID" value="NC_011992.1"/>
</dbReference>
<dbReference type="CDD" id="cd06782">
    <property type="entry name" value="cpPDZ_CPP-like"/>
    <property type="match status" value="1"/>
</dbReference>
<dbReference type="FunFam" id="3.90.226.10:FF:000029">
    <property type="entry name" value="Peptidase, S41 family"/>
    <property type="match status" value="1"/>
</dbReference>
<proteinExistence type="inferred from homology"/>
<comment type="similarity">
    <text evidence="1 5">Belongs to the peptidase S41A family.</text>
</comment>
<dbReference type="Gene3D" id="3.90.226.10">
    <property type="entry name" value="2-enoyl-CoA Hydratase, Chain A, domain 1"/>
    <property type="match status" value="1"/>
</dbReference>
<reference evidence="8 9" key="1">
    <citation type="journal article" date="2010" name="J. Bacteriol.">
        <title>Completed genome sequence of the anaerobic iron-oxidizing bacterium Acidovorax ebreus strain TPSY.</title>
        <authorList>
            <person name="Byrne-Bailey K.G."/>
            <person name="Weber K.A."/>
            <person name="Chair A.H."/>
            <person name="Bose S."/>
            <person name="Knox T."/>
            <person name="Spanbauer T.L."/>
            <person name="Chertkov O."/>
            <person name="Coates J.D."/>
        </authorList>
    </citation>
    <scope>NUCLEOTIDE SEQUENCE [LARGE SCALE GENOMIC DNA]</scope>
    <source>
        <strain evidence="8 9">TPSY</strain>
    </source>
</reference>
<gene>
    <name evidence="8" type="ordered locus">Dtpsy_2829</name>
</gene>
<feature type="region of interest" description="Disordered" evidence="6">
    <location>
        <begin position="401"/>
        <end position="478"/>
    </location>
</feature>
<keyword evidence="9" id="KW-1185">Reference proteome</keyword>
<name>A0A9J9QD49_ACIET</name>
<dbReference type="Gene3D" id="3.30.750.44">
    <property type="match status" value="1"/>
</dbReference>
<keyword evidence="2 5" id="KW-0645">Protease</keyword>
<dbReference type="GO" id="GO:0004252">
    <property type="term" value="F:serine-type endopeptidase activity"/>
    <property type="evidence" value="ECO:0007669"/>
    <property type="project" value="UniProtKB-EC"/>
</dbReference>
<dbReference type="InterPro" id="IPR041489">
    <property type="entry name" value="PDZ_6"/>
</dbReference>
<keyword evidence="4 5" id="KW-0720">Serine protease</keyword>
<dbReference type="InterPro" id="IPR004447">
    <property type="entry name" value="Peptidase_S41A"/>
</dbReference>
<dbReference type="Pfam" id="PF17820">
    <property type="entry name" value="PDZ_6"/>
    <property type="match status" value="1"/>
</dbReference>
<evidence type="ECO:0000256" key="3">
    <source>
        <dbReference type="ARBA" id="ARBA00022801"/>
    </source>
</evidence>
<dbReference type="InterPro" id="IPR001478">
    <property type="entry name" value="PDZ"/>
</dbReference>
<dbReference type="GeneID" id="84684140"/>
<feature type="compositionally biased region" description="Basic and acidic residues" evidence="6">
    <location>
        <begin position="401"/>
        <end position="448"/>
    </location>
</feature>
<dbReference type="InterPro" id="IPR029045">
    <property type="entry name" value="ClpP/crotonase-like_dom_sf"/>
</dbReference>
<dbReference type="CDD" id="cd07560">
    <property type="entry name" value="Peptidase_S41_CPP"/>
    <property type="match status" value="1"/>
</dbReference>
<dbReference type="GO" id="GO:0006508">
    <property type="term" value="P:proteolysis"/>
    <property type="evidence" value="ECO:0007669"/>
    <property type="project" value="UniProtKB-KW"/>
</dbReference>
<evidence type="ECO:0000313" key="8">
    <source>
        <dbReference type="EMBL" id="ACM34263.1"/>
    </source>
</evidence>
<accession>A0A9J9QD49</accession>
<dbReference type="SMART" id="SM00245">
    <property type="entry name" value="TSPc"/>
    <property type="match status" value="1"/>
</dbReference>
<sequence>MGHKLKIAGWISVGVVAGALTTVSLQTVARGAMTPLPLEEIQQLSAVFGLIKTDYVEPVDDRKLITDAIGGMVASLDPHSQYFDKKSFKEFREGTTGRFVGVGIEITQEDGLIKIVSPIEGSPADRAGLKTNDLITKIDDTAVKGLSLNDAVKRMRGEPNTQVTLTILRRDESRSFPVTITREEIKTQSVKGKIIEPGYAWIRLSQFQERTVDDFVRKVEEVYKQDPRLKGLVLDLRNDPGGLLDAAVAVSAAFLPENVTVVSTNGQLAESKATFKASPEFYLRRGSGDPLKRLPAAIKTVPLVVLVNEGSASASEIVAGALQDHKRATIMGSQTFGKGSVQTVRPLGPDTGIKLTTARYYTPSGKSIQAKGIVPDVMLDETAEGDIYASLRMREADLEKHLTSGQGEEAKDAGREKAREEARKRLEEEAKKPVSERKLPEYGSDKDFQLSQALNQLKGRTVLASKTLTERKEEKKDN</sequence>
<dbReference type="NCBIfam" id="TIGR00225">
    <property type="entry name" value="prc"/>
    <property type="match status" value="1"/>
</dbReference>
<evidence type="ECO:0000256" key="6">
    <source>
        <dbReference type="SAM" id="MobiDB-lite"/>
    </source>
</evidence>
<dbReference type="SUPFAM" id="SSF52096">
    <property type="entry name" value="ClpP/crotonase"/>
    <property type="match status" value="1"/>
</dbReference>
<feature type="compositionally biased region" description="Basic and acidic residues" evidence="6">
    <location>
        <begin position="468"/>
        <end position="478"/>
    </location>
</feature>
<dbReference type="InterPro" id="IPR005151">
    <property type="entry name" value="Tail-specific_protease"/>
</dbReference>
<dbReference type="EMBL" id="CP001392">
    <property type="protein sequence ID" value="ACM34263.1"/>
    <property type="molecule type" value="Genomic_DNA"/>
</dbReference>
<evidence type="ECO:0000256" key="4">
    <source>
        <dbReference type="ARBA" id="ARBA00022825"/>
    </source>
</evidence>
<evidence type="ECO:0000313" key="9">
    <source>
        <dbReference type="Proteomes" id="UP000000450"/>
    </source>
</evidence>
<evidence type="ECO:0000259" key="7">
    <source>
        <dbReference type="PROSITE" id="PS50106"/>
    </source>
</evidence>
<dbReference type="FunFam" id="3.30.750.44:FF:000001">
    <property type="entry name" value="S41 family peptidase"/>
    <property type="match status" value="1"/>
</dbReference>
<dbReference type="InterPro" id="IPR055210">
    <property type="entry name" value="CtpA/B_N"/>
</dbReference>
<dbReference type="GO" id="GO:0007165">
    <property type="term" value="P:signal transduction"/>
    <property type="evidence" value="ECO:0007669"/>
    <property type="project" value="TreeGrafter"/>
</dbReference>